<reference evidence="2" key="1">
    <citation type="submission" date="2021-06" db="EMBL/GenBank/DDBJ databases">
        <authorList>
            <person name="Kallberg Y."/>
            <person name="Tangrot J."/>
            <person name="Rosling A."/>
        </authorList>
    </citation>
    <scope>NUCLEOTIDE SEQUENCE</scope>
    <source>
        <strain evidence="2">FL966</strain>
    </source>
</reference>
<feature type="domain" description="F-box" evidence="1">
    <location>
        <begin position="27"/>
        <end position="78"/>
    </location>
</feature>
<protein>
    <submittedName>
        <fullName evidence="2">1419_t:CDS:1</fullName>
    </submittedName>
</protein>
<dbReference type="InterPro" id="IPR001810">
    <property type="entry name" value="F-box_dom"/>
</dbReference>
<comment type="caution">
    <text evidence="2">The sequence shown here is derived from an EMBL/GenBank/DDBJ whole genome shotgun (WGS) entry which is preliminary data.</text>
</comment>
<name>A0A9N8ZCU9_9GLOM</name>
<evidence type="ECO:0000313" key="3">
    <source>
        <dbReference type="Proteomes" id="UP000789759"/>
    </source>
</evidence>
<keyword evidence="3" id="KW-1185">Reference proteome</keyword>
<proteinExistence type="predicted"/>
<organism evidence="2 3">
    <name type="scientific">Cetraspora pellucida</name>
    <dbReference type="NCBI Taxonomy" id="1433469"/>
    <lineage>
        <taxon>Eukaryota</taxon>
        <taxon>Fungi</taxon>
        <taxon>Fungi incertae sedis</taxon>
        <taxon>Mucoromycota</taxon>
        <taxon>Glomeromycotina</taxon>
        <taxon>Glomeromycetes</taxon>
        <taxon>Diversisporales</taxon>
        <taxon>Gigasporaceae</taxon>
        <taxon>Cetraspora</taxon>
    </lineage>
</organism>
<evidence type="ECO:0000259" key="1">
    <source>
        <dbReference type="PROSITE" id="PS50181"/>
    </source>
</evidence>
<dbReference type="PROSITE" id="PS50181">
    <property type="entry name" value="FBOX"/>
    <property type="match status" value="1"/>
</dbReference>
<accession>A0A9N8ZCU9</accession>
<evidence type="ECO:0000313" key="2">
    <source>
        <dbReference type="EMBL" id="CAG8491128.1"/>
    </source>
</evidence>
<dbReference type="AlphaFoldDB" id="A0A9N8ZCU9"/>
<dbReference type="SUPFAM" id="SSF81383">
    <property type="entry name" value="F-box domain"/>
    <property type="match status" value="1"/>
</dbReference>
<dbReference type="OrthoDB" id="2322499at2759"/>
<dbReference type="InterPro" id="IPR036047">
    <property type="entry name" value="F-box-like_dom_sf"/>
</dbReference>
<sequence length="249" mass="29251">MENKENFENNYPVFTKDSSDTLNNMKTFPLLSLTPEILAEICEDLSPKDLYTLTIVCKKLRNFLWATSGCTQQIWRKSRLLMFSLDSLLPPKGMCEQQYIWLKELGSTCQVCRAQVDKSERCLIWEFKRLCCRPCLSIKTTSLEDLRNNIPEEVLSCLPNVNDIKPSNFFEACLVTLPGSRYQNPYYWTTDVYKAYREYHALNANEREKWVEKKKAEVEEFNQSIEELKSKDMTEFLTSLMRYTMTQAN</sequence>
<dbReference type="EMBL" id="CAJVQA010000798">
    <property type="protein sequence ID" value="CAG8491128.1"/>
    <property type="molecule type" value="Genomic_DNA"/>
</dbReference>
<dbReference type="Pfam" id="PF00646">
    <property type="entry name" value="F-box"/>
    <property type="match status" value="1"/>
</dbReference>
<gene>
    <name evidence="2" type="ORF">CPELLU_LOCUS1986</name>
</gene>
<dbReference type="Proteomes" id="UP000789759">
    <property type="component" value="Unassembled WGS sequence"/>
</dbReference>